<feature type="non-terminal residue" evidence="4">
    <location>
        <position position="444"/>
    </location>
</feature>
<dbReference type="InterPro" id="IPR011009">
    <property type="entry name" value="Kinase-like_dom_sf"/>
</dbReference>
<feature type="domain" description="Protein kinase" evidence="3">
    <location>
        <begin position="141"/>
        <end position="433"/>
    </location>
</feature>
<dbReference type="Pfam" id="PF07714">
    <property type="entry name" value="PK_Tyr_Ser-Thr"/>
    <property type="match status" value="1"/>
</dbReference>
<evidence type="ECO:0000313" key="5">
    <source>
        <dbReference type="Proteomes" id="UP001465976"/>
    </source>
</evidence>
<dbReference type="Gene3D" id="1.10.510.10">
    <property type="entry name" value="Transferase(Phosphotransferase) domain 1"/>
    <property type="match status" value="1"/>
</dbReference>
<keyword evidence="5" id="KW-1185">Reference proteome</keyword>
<reference evidence="4 5" key="1">
    <citation type="submission" date="2024-02" db="EMBL/GenBank/DDBJ databases">
        <title>A draft genome for the cacao thread blight pathogen Marasmius crinis-equi.</title>
        <authorList>
            <person name="Cohen S.P."/>
            <person name="Baruah I.K."/>
            <person name="Amoako-Attah I."/>
            <person name="Bukari Y."/>
            <person name="Meinhardt L.W."/>
            <person name="Bailey B.A."/>
        </authorList>
    </citation>
    <scope>NUCLEOTIDE SEQUENCE [LARGE SCALE GENOMIC DNA]</scope>
    <source>
        <strain evidence="4 5">GH-76</strain>
    </source>
</reference>
<evidence type="ECO:0000256" key="2">
    <source>
        <dbReference type="ARBA" id="ARBA00022840"/>
    </source>
</evidence>
<evidence type="ECO:0000313" key="4">
    <source>
        <dbReference type="EMBL" id="KAL0564317.1"/>
    </source>
</evidence>
<dbReference type="PANTHER" id="PTHR44329">
    <property type="entry name" value="SERINE/THREONINE-PROTEIN KINASE TNNI3K-RELATED"/>
    <property type="match status" value="1"/>
</dbReference>
<proteinExistence type="predicted"/>
<dbReference type="SMART" id="SM00220">
    <property type="entry name" value="S_TKc"/>
    <property type="match status" value="1"/>
</dbReference>
<dbReference type="InterPro" id="IPR051681">
    <property type="entry name" value="Ser/Thr_Kinases-Pseudokinases"/>
</dbReference>
<keyword evidence="2" id="KW-0067">ATP-binding</keyword>
<dbReference type="PROSITE" id="PS50011">
    <property type="entry name" value="PROTEIN_KINASE_DOM"/>
    <property type="match status" value="1"/>
</dbReference>
<keyword evidence="1" id="KW-0547">Nucleotide-binding</keyword>
<dbReference type="InterPro" id="IPR000719">
    <property type="entry name" value="Prot_kinase_dom"/>
</dbReference>
<dbReference type="Proteomes" id="UP001465976">
    <property type="component" value="Unassembled WGS sequence"/>
</dbReference>
<sequence length="444" mass="50399">MSILDHVGKDQTTIRTIEHAVIQAEGTSQVEEINSKPETWELNEPPSPTMRAFTGRKREELSDVLQRKLTILETSLEDHMKRQDLTQLKGDEAQQTLDLLQLLADLPDPTPSPRSHVLKIMSRLSRDSRRFPRCLVIQNIELRKRPFGCGAFGDVYRGKVGDAATGQADCAVKVVRRAYFNLNEDERDLDYQNILDNHVREAIIWRQLKHSSVLPFLGIYYLDDNREDVCLVSPYMPKGNLAQFLRKTEPDRVDSPTLISDIALGLEYLHNEDVVHGDLKDLNILLTEAHRACICDFGLSRIGATLGLPSSTYRGGTIGYMAPEVLRGNLSVKESDVYSVGVLLFMILKKVYDLPKDVPRGRSDQPRPTNLPEDKDYLWSLIQHCWMEECSARPTAKDIVKRVTSMNDINPAPNWDLSLYSSIRNNINFHPLLASASQLSRHEE</sequence>
<organism evidence="4 5">
    <name type="scientific">Marasmius crinis-equi</name>
    <dbReference type="NCBI Taxonomy" id="585013"/>
    <lineage>
        <taxon>Eukaryota</taxon>
        <taxon>Fungi</taxon>
        <taxon>Dikarya</taxon>
        <taxon>Basidiomycota</taxon>
        <taxon>Agaricomycotina</taxon>
        <taxon>Agaricomycetes</taxon>
        <taxon>Agaricomycetidae</taxon>
        <taxon>Agaricales</taxon>
        <taxon>Marasmiineae</taxon>
        <taxon>Marasmiaceae</taxon>
        <taxon>Marasmius</taxon>
    </lineage>
</organism>
<dbReference type="EMBL" id="JBAHYK010002860">
    <property type="protein sequence ID" value="KAL0564317.1"/>
    <property type="molecule type" value="Genomic_DNA"/>
</dbReference>
<accession>A0ABR3EN51</accession>
<evidence type="ECO:0000256" key="1">
    <source>
        <dbReference type="ARBA" id="ARBA00022741"/>
    </source>
</evidence>
<name>A0ABR3EN51_9AGAR</name>
<dbReference type="InterPro" id="IPR008271">
    <property type="entry name" value="Ser/Thr_kinase_AS"/>
</dbReference>
<evidence type="ECO:0000259" key="3">
    <source>
        <dbReference type="PROSITE" id="PS50011"/>
    </source>
</evidence>
<dbReference type="InterPro" id="IPR001245">
    <property type="entry name" value="Ser-Thr/Tyr_kinase_cat_dom"/>
</dbReference>
<dbReference type="PROSITE" id="PS00108">
    <property type="entry name" value="PROTEIN_KINASE_ST"/>
    <property type="match status" value="1"/>
</dbReference>
<gene>
    <name evidence="4" type="ORF">V5O48_017731</name>
</gene>
<dbReference type="PANTHER" id="PTHR44329:SF298">
    <property type="entry name" value="MIXED LINEAGE KINASE DOMAIN-LIKE PROTEIN"/>
    <property type="match status" value="1"/>
</dbReference>
<dbReference type="SUPFAM" id="SSF56112">
    <property type="entry name" value="Protein kinase-like (PK-like)"/>
    <property type="match status" value="1"/>
</dbReference>
<comment type="caution">
    <text evidence="4">The sequence shown here is derived from an EMBL/GenBank/DDBJ whole genome shotgun (WGS) entry which is preliminary data.</text>
</comment>
<protein>
    <recommendedName>
        <fullName evidence="3">Protein kinase domain-containing protein</fullName>
    </recommendedName>
</protein>